<dbReference type="Proteomes" id="UP000230390">
    <property type="component" value="Unassembled WGS sequence"/>
</dbReference>
<sequence>MSRIRLSVTENALSDPARVTDEMYEEFLEQTGRGWVAEHDGEIVAFSYADKVNASIWALFVCPGYEGQGLGQSLLKQAVDWLFEIGHDCVHLTTGANTRADRFYFMQGWMRTPVSSTDVGYSLTRSRPLE</sequence>
<dbReference type="SUPFAM" id="SSF55729">
    <property type="entry name" value="Acyl-CoA N-acyltransferases (Nat)"/>
    <property type="match status" value="1"/>
</dbReference>
<dbReference type="InterPro" id="IPR016181">
    <property type="entry name" value="Acyl_CoA_acyltransferase"/>
</dbReference>
<evidence type="ECO:0000259" key="3">
    <source>
        <dbReference type="PROSITE" id="PS51186"/>
    </source>
</evidence>
<organism evidence="4 5">
    <name type="scientific">Massilia eurypsychrophila</name>
    <dbReference type="NCBI Taxonomy" id="1485217"/>
    <lineage>
        <taxon>Bacteria</taxon>
        <taxon>Pseudomonadati</taxon>
        <taxon>Pseudomonadota</taxon>
        <taxon>Betaproteobacteria</taxon>
        <taxon>Burkholderiales</taxon>
        <taxon>Oxalobacteraceae</taxon>
        <taxon>Telluria group</taxon>
        <taxon>Massilia</taxon>
    </lineage>
</organism>
<name>A0A2G8THN2_9BURK</name>
<feature type="domain" description="N-acetyltransferase" evidence="3">
    <location>
        <begin position="1"/>
        <end position="130"/>
    </location>
</feature>
<gene>
    <name evidence="4" type="ORF">CR105_08325</name>
</gene>
<dbReference type="InterPro" id="IPR050832">
    <property type="entry name" value="Bact_Acetyltransf"/>
</dbReference>
<evidence type="ECO:0000313" key="5">
    <source>
        <dbReference type="Proteomes" id="UP000230390"/>
    </source>
</evidence>
<dbReference type="OrthoDB" id="7356080at2"/>
<reference evidence="4 5" key="1">
    <citation type="submission" date="2017-10" db="EMBL/GenBank/DDBJ databases">
        <title>Massilia psychrophilum sp. nov., a novel purple-pigmented bacterium isolated from Tianshan glacier, Xinjiang Municipality, China.</title>
        <authorList>
            <person name="Wang H."/>
        </authorList>
    </citation>
    <scope>NUCLEOTIDE SEQUENCE [LARGE SCALE GENOMIC DNA]</scope>
    <source>
        <strain evidence="4 5">JCM 30074</strain>
    </source>
</reference>
<protein>
    <submittedName>
        <fullName evidence="4">GNAT family N-acetyltransferase</fullName>
    </submittedName>
</protein>
<dbReference type="PANTHER" id="PTHR43877">
    <property type="entry name" value="AMINOALKYLPHOSPHONATE N-ACETYLTRANSFERASE-RELATED-RELATED"/>
    <property type="match status" value="1"/>
</dbReference>
<dbReference type="PROSITE" id="PS51186">
    <property type="entry name" value="GNAT"/>
    <property type="match status" value="1"/>
</dbReference>
<dbReference type="EMBL" id="PDOC01000004">
    <property type="protein sequence ID" value="PIL45523.1"/>
    <property type="molecule type" value="Genomic_DNA"/>
</dbReference>
<evidence type="ECO:0000256" key="1">
    <source>
        <dbReference type="ARBA" id="ARBA00022679"/>
    </source>
</evidence>
<keyword evidence="5" id="KW-1185">Reference proteome</keyword>
<proteinExistence type="predicted"/>
<evidence type="ECO:0000256" key="2">
    <source>
        <dbReference type="ARBA" id="ARBA00023315"/>
    </source>
</evidence>
<dbReference type="AlphaFoldDB" id="A0A2G8THN2"/>
<accession>A0A2G8THN2</accession>
<dbReference type="Pfam" id="PF00583">
    <property type="entry name" value="Acetyltransf_1"/>
    <property type="match status" value="1"/>
</dbReference>
<keyword evidence="2" id="KW-0012">Acyltransferase</keyword>
<dbReference type="GO" id="GO:0016747">
    <property type="term" value="F:acyltransferase activity, transferring groups other than amino-acyl groups"/>
    <property type="evidence" value="ECO:0007669"/>
    <property type="project" value="InterPro"/>
</dbReference>
<comment type="caution">
    <text evidence="4">The sequence shown here is derived from an EMBL/GenBank/DDBJ whole genome shotgun (WGS) entry which is preliminary data.</text>
</comment>
<dbReference type="InterPro" id="IPR000182">
    <property type="entry name" value="GNAT_dom"/>
</dbReference>
<evidence type="ECO:0000313" key="4">
    <source>
        <dbReference type="EMBL" id="PIL45523.1"/>
    </source>
</evidence>
<keyword evidence="1 4" id="KW-0808">Transferase</keyword>
<dbReference type="Gene3D" id="3.40.630.30">
    <property type="match status" value="1"/>
</dbReference>
<dbReference type="CDD" id="cd04301">
    <property type="entry name" value="NAT_SF"/>
    <property type="match status" value="1"/>
</dbReference>